<reference evidence="1" key="1">
    <citation type="journal article" date="2014" name="Front. Microbiol.">
        <title>High frequency of phylogenetically diverse reductive dehalogenase-homologous genes in deep subseafloor sedimentary metagenomes.</title>
        <authorList>
            <person name="Kawai M."/>
            <person name="Futagami T."/>
            <person name="Toyoda A."/>
            <person name="Takaki Y."/>
            <person name="Nishi S."/>
            <person name="Hori S."/>
            <person name="Arai W."/>
            <person name="Tsubouchi T."/>
            <person name="Morono Y."/>
            <person name="Uchiyama I."/>
            <person name="Ito T."/>
            <person name="Fujiyama A."/>
            <person name="Inagaki F."/>
            <person name="Takami H."/>
        </authorList>
    </citation>
    <scope>NUCLEOTIDE SEQUENCE</scope>
    <source>
        <strain evidence="1">Expedition CK06-06</strain>
    </source>
</reference>
<dbReference type="AlphaFoldDB" id="X1EW64"/>
<dbReference type="EMBL" id="BARU01001850">
    <property type="protein sequence ID" value="GAH21414.1"/>
    <property type="molecule type" value="Genomic_DNA"/>
</dbReference>
<sequence length="34" mass="3822">MELLRVEKLSLNLEGRQILKDLSLSVKSGTIHSI</sequence>
<proteinExistence type="predicted"/>
<organism evidence="1">
    <name type="scientific">marine sediment metagenome</name>
    <dbReference type="NCBI Taxonomy" id="412755"/>
    <lineage>
        <taxon>unclassified sequences</taxon>
        <taxon>metagenomes</taxon>
        <taxon>ecological metagenomes</taxon>
    </lineage>
</organism>
<comment type="caution">
    <text evidence="1">The sequence shown here is derived from an EMBL/GenBank/DDBJ whole genome shotgun (WGS) entry which is preliminary data.</text>
</comment>
<name>X1EW64_9ZZZZ</name>
<feature type="non-terminal residue" evidence="1">
    <location>
        <position position="34"/>
    </location>
</feature>
<gene>
    <name evidence="1" type="ORF">S03H2_04619</name>
</gene>
<accession>X1EW64</accession>
<evidence type="ECO:0000313" key="1">
    <source>
        <dbReference type="EMBL" id="GAH21414.1"/>
    </source>
</evidence>
<protein>
    <submittedName>
        <fullName evidence="1">Uncharacterized protein</fullName>
    </submittedName>
</protein>